<dbReference type="InterPro" id="IPR005064">
    <property type="entry name" value="BUG"/>
</dbReference>
<reference evidence="4 5" key="1">
    <citation type="submission" date="2017-05" db="EMBL/GenBank/DDBJ databases">
        <title>Complete and WGS of Bordetella genogroups.</title>
        <authorList>
            <person name="Spilker T."/>
            <person name="LiPuma J."/>
        </authorList>
    </citation>
    <scope>NUCLEOTIDE SEQUENCE [LARGE SCALE GENOMIC DNA]</scope>
    <source>
        <strain evidence="4 5">AU19157</strain>
    </source>
</reference>
<feature type="region of interest" description="Disordered" evidence="2">
    <location>
        <begin position="285"/>
        <end position="311"/>
    </location>
</feature>
<dbReference type="Gene3D" id="3.40.190.10">
    <property type="entry name" value="Periplasmic binding protein-like II"/>
    <property type="match status" value="1"/>
</dbReference>
<evidence type="ECO:0000256" key="2">
    <source>
        <dbReference type="SAM" id="MobiDB-lite"/>
    </source>
</evidence>
<comment type="similarity">
    <text evidence="1">Belongs to the UPF0065 (bug) family.</text>
</comment>
<keyword evidence="3" id="KW-0732">Signal</keyword>
<evidence type="ECO:0000256" key="3">
    <source>
        <dbReference type="SAM" id="SignalP"/>
    </source>
</evidence>
<feature type="signal peptide" evidence="3">
    <location>
        <begin position="1"/>
        <end position="27"/>
    </location>
</feature>
<accession>A0A1W6YM87</accession>
<dbReference type="KEGG" id="bgv:CAL12_16050"/>
<gene>
    <name evidence="4" type="ORF">CAL12_16050</name>
</gene>
<dbReference type="AlphaFoldDB" id="A0A1W6YM87"/>
<organism evidence="4 5">
    <name type="scientific">Bordetella genomosp. 8</name>
    <dbReference type="NCBI Taxonomy" id="1416806"/>
    <lineage>
        <taxon>Bacteria</taxon>
        <taxon>Pseudomonadati</taxon>
        <taxon>Pseudomonadota</taxon>
        <taxon>Betaproteobacteria</taxon>
        <taxon>Burkholderiales</taxon>
        <taxon>Alcaligenaceae</taxon>
        <taxon>Bordetella</taxon>
    </lineage>
</organism>
<dbReference type="PANTHER" id="PTHR42928:SF5">
    <property type="entry name" value="BLR1237 PROTEIN"/>
    <property type="match status" value="1"/>
</dbReference>
<name>A0A1W6YM87_9BORD</name>
<proteinExistence type="inferred from homology"/>
<dbReference type="STRING" id="1416806.CAL12_16050"/>
<evidence type="ECO:0000256" key="1">
    <source>
        <dbReference type="ARBA" id="ARBA00006987"/>
    </source>
</evidence>
<dbReference type="Proteomes" id="UP000194151">
    <property type="component" value="Chromosome"/>
</dbReference>
<feature type="compositionally biased region" description="Polar residues" evidence="2">
    <location>
        <begin position="285"/>
        <end position="294"/>
    </location>
</feature>
<dbReference type="OrthoDB" id="8678477at2"/>
<feature type="chain" id="PRO_5013094473" evidence="3">
    <location>
        <begin position="28"/>
        <end position="326"/>
    </location>
</feature>
<dbReference type="RefSeq" id="WP_086065554.1">
    <property type="nucleotide sequence ID" value="NZ_CP021108.1"/>
</dbReference>
<keyword evidence="5" id="KW-1185">Reference proteome</keyword>
<protein>
    <submittedName>
        <fullName evidence="4">Twin-arginine translocation pathway signal</fullName>
    </submittedName>
</protein>
<dbReference type="Pfam" id="PF03401">
    <property type="entry name" value="TctC"/>
    <property type="match status" value="1"/>
</dbReference>
<dbReference type="Gene3D" id="3.40.190.150">
    <property type="entry name" value="Bordetella uptake gene, domain 1"/>
    <property type="match status" value="1"/>
</dbReference>
<sequence length="326" mass="33977">MTTAFPRRRTRLAIALSACLAAGAAMAADWPSHPITFVAPFSPGGGIDLAARLVAKSVSEQLHQSIIVENRPGAGGAIGAAHVAHSAPDGYTFLVGGNSVITNSLIHPKQPYKDEELTPVVLMTVTPSVIVTSAANPSSNLKEFLDDARKNHEGRITFSTAGNGSAPQFVAEMLREATGMKVEPITYKSGGEGVTAVVAGQVDATSEASVATLPLIKGGKLKGLAITGDKRMASAPNIPTTAEEGLPTLRIVHWAGLLAPTGTPDDILDKMNAAVNAALKTPDVQQALQRSSQDAGGGTRASFTQFTRDERERLGQIVKTGHMQTD</sequence>
<evidence type="ECO:0000313" key="4">
    <source>
        <dbReference type="EMBL" id="ARP82177.1"/>
    </source>
</evidence>
<dbReference type="InterPro" id="IPR042100">
    <property type="entry name" value="Bug_dom1"/>
</dbReference>
<evidence type="ECO:0000313" key="5">
    <source>
        <dbReference type="Proteomes" id="UP000194151"/>
    </source>
</evidence>
<dbReference type="SUPFAM" id="SSF53850">
    <property type="entry name" value="Periplasmic binding protein-like II"/>
    <property type="match status" value="1"/>
</dbReference>
<dbReference type="PANTHER" id="PTHR42928">
    <property type="entry name" value="TRICARBOXYLATE-BINDING PROTEIN"/>
    <property type="match status" value="1"/>
</dbReference>
<dbReference type="PIRSF" id="PIRSF017082">
    <property type="entry name" value="YflP"/>
    <property type="match status" value="1"/>
</dbReference>
<dbReference type="CDD" id="cd07012">
    <property type="entry name" value="PBP2_Bug_TTT"/>
    <property type="match status" value="1"/>
</dbReference>
<dbReference type="EMBL" id="CP021108">
    <property type="protein sequence ID" value="ARP82177.1"/>
    <property type="molecule type" value="Genomic_DNA"/>
</dbReference>